<protein>
    <submittedName>
        <fullName evidence="9">p-hydroxybenzoic acid efflux pump subunit AaeA</fullName>
    </submittedName>
</protein>
<dbReference type="Proteomes" id="UP000433050">
    <property type="component" value="Unassembled WGS sequence"/>
</dbReference>
<gene>
    <name evidence="9" type="primary">aaeA_2</name>
    <name evidence="9" type="ORF">STARVERO_02767</name>
</gene>
<dbReference type="Pfam" id="PF25917">
    <property type="entry name" value="BSH_RND"/>
    <property type="match status" value="1"/>
</dbReference>
<dbReference type="Gene3D" id="2.40.30.170">
    <property type="match status" value="1"/>
</dbReference>
<proteinExistence type="inferred from homology"/>
<dbReference type="GO" id="GO:0022857">
    <property type="term" value="F:transmembrane transporter activity"/>
    <property type="evidence" value="ECO:0007669"/>
    <property type="project" value="InterPro"/>
</dbReference>
<keyword evidence="4 6" id="KW-0472">Membrane</keyword>
<evidence type="ECO:0000313" key="9">
    <source>
        <dbReference type="EMBL" id="CAA0101489.1"/>
    </source>
</evidence>
<dbReference type="Pfam" id="PF25963">
    <property type="entry name" value="Beta-barrel_AAEA"/>
    <property type="match status" value="1"/>
</dbReference>
<dbReference type="AlphaFoldDB" id="A0A5S9PC95"/>
<dbReference type="EMBL" id="CACSAS010000001">
    <property type="protein sequence ID" value="CAA0101489.1"/>
    <property type="molecule type" value="Genomic_DNA"/>
</dbReference>
<dbReference type="GO" id="GO:0016020">
    <property type="term" value="C:membrane"/>
    <property type="evidence" value="ECO:0007669"/>
    <property type="project" value="InterPro"/>
</dbReference>
<dbReference type="Gene3D" id="2.40.50.100">
    <property type="match status" value="1"/>
</dbReference>
<evidence type="ECO:0000313" key="10">
    <source>
        <dbReference type="Proteomes" id="UP000433050"/>
    </source>
</evidence>
<dbReference type="InterPro" id="IPR006143">
    <property type="entry name" value="RND_pump_MFP"/>
</dbReference>
<evidence type="ECO:0000259" key="8">
    <source>
        <dbReference type="Pfam" id="PF25963"/>
    </source>
</evidence>
<evidence type="ECO:0000256" key="4">
    <source>
        <dbReference type="ARBA" id="ARBA00023136"/>
    </source>
</evidence>
<evidence type="ECO:0000256" key="3">
    <source>
        <dbReference type="ARBA" id="ARBA00022989"/>
    </source>
</evidence>
<dbReference type="PANTHER" id="PTHR30367">
    <property type="entry name" value="P-HYDROXYBENZOIC ACID EFFLUX PUMP SUBUNIT AAEA-RELATED"/>
    <property type="match status" value="1"/>
</dbReference>
<dbReference type="InterPro" id="IPR058625">
    <property type="entry name" value="MdtA-like_BSH"/>
</dbReference>
<accession>A0A5S9PC95</accession>
<evidence type="ECO:0000256" key="2">
    <source>
        <dbReference type="ARBA" id="ARBA00022692"/>
    </source>
</evidence>
<dbReference type="InterPro" id="IPR058634">
    <property type="entry name" value="AaeA-lik-b-barrel"/>
</dbReference>
<keyword evidence="5" id="KW-0175">Coiled coil</keyword>
<organism evidence="9 10">
    <name type="scientific">Starkeya nomas</name>
    <dbReference type="NCBI Taxonomy" id="2666134"/>
    <lineage>
        <taxon>Bacteria</taxon>
        <taxon>Pseudomonadati</taxon>
        <taxon>Pseudomonadota</taxon>
        <taxon>Alphaproteobacteria</taxon>
        <taxon>Hyphomicrobiales</taxon>
        <taxon>Xanthobacteraceae</taxon>
        <taxon>Starkeya</taxon>
    </lineage>
</organism>
<dbReference type="InterPro" id="IPR050393">
    <property type="entry name" value="MFP_Efflux_Pump"/>
</dbReference>
<reference evidence="9 10" key="1">
    <citation type="submission" date="2019-12" db="EMBL/GenBank/DDBJ databases">
        <authorList>
            <person name="Reyes-Prieto M."/>
        </authorList>
    </citation>
    <scope>NUCLEOTIDE SEQUENCE [LARGE SCALE GENOMIC DNA]</scope>
    <source>
        <strain evidence="9">HF14-78462</strain>
    </source>
</reference>
<evidence type="ECO:0000256" key="6">
    <source>
        <dbReference type="SAM" id="Phobius"/>
    </source>
</evidence>
<evidence type="ECO:0000259" key="7">
    <source>
        <dbReference type="Pfam" id="PF25917"/>
    </source>
</evidence>
<feature type="transmembrane region" description="Helical" evidence="6">
    <location>
        <begin position="6"/>
        <end position="28"/>
    </location>
</feature>
<feature type="domain" description="p-hydroxybenzoic acid efflux pump subunit AaeA-like beta-barrel" evidence="8">
    <location>
        <begin position="192"/>
        <end position="287"/>
    </location>
</feature>
<evidence type="ECO:0000256" key="5">
    <source>
        <dbReference type="SAM" id="Coils"/>
    </source>
</evidence>
<keyword evidence="10" id="KW-1185">Reference proteome</keyword>
<feature type="domain" description="Multidrug resistance protein MdtA-like barrel-sandwich hybrid" evidence="7">
    <location>
        <begin position="45"/>
        <end position="188"/>
    </location>
</feature>
<evidence type="ECO:0000256" key="1">
    <source>
        <dbReference type="ARBA" id="ARBA00009477"/>
    </source>
</evidence>
<comment type="similarity">
    <text evidence="1">Belongs to the membrane fusion protein (MFP) (TC 8.A.1) family.</text>
</comment>
<dbReference type="PANTHER" id="PTHR30367:SF1">
    <property type="entry name" value="MULTIDRUG RESISTANCE PROTEIN MDTN"/>
    <property type="match status" value="1"/>
</dbReference>
<sequence length="296" mass="31552">MAVVASAMRVLVTLLVVAAAGVVGWWLWDFYMRAPWTRDARVLANVVEVAPDVSGLVDQINVVDNQSVSKGDVLFVIDRQRFTLALQQAQASVAQVQQALKLAQDNADRDERLMTTDPSAISAVSAETSRTQASERQAALELAQAQLRTAELNLERSTVRAPVNGFVTNLTATVGDYATTGDGVLAVVDRDSFYVYAYFMETKLPAIAVGDTAEVRLMAGGTILRGTVQGVSRAIANPTVTKGGLLPAVDPNFEWIQLAQRIPVRIAIDSVPPGVVLSAGMSATVVVRSASSATPR</sequence>
<keyword evidence="3 6" id="KW-1133">Transmembrane helix</keyword>
<dbReference type="SUPFAM" id="SSF111369">
    <property type="entry name" value="HlyD-like secretion proteins"/>
    <property type="match status" value="1"/>
</dbReference>
<feature type="coiled-coil region" evidence="5">
    <location>
        <begin position="86"/>
        <end position="113"/>
    </location>
</feature>
<dbReference type="NCBIfam" id="TIGR01730">
    <property type="entry name" value="RND_mfp"/>
    <property type="match status" value="1"/>
</dbReference>
<dbReference type="RefSeq" id="WP_159599501.1">
    <property type="nucleotide sequence ID" value="NZ_CACSAS010000001.1"/>
</dbReference>
<keyword evidence="2 6" id="KW-0812">Transmembrane</keyword>
<name>A0A5S9PC95_9HYPH</name>